<dbReference type="GO" id="GO:0005829">
    <property type="term" value="C:cytosol"/>
    <property type="evidence" value="ECO:0007669"/>
    <property type="project" value="TreeGrafter"/>
</dbReference>
<dbReference type="PANTHER" id="PTHR30154">
    <property type="entry name" value="LEUCINE-RESPONSIVE REGULATORY PROTEIN"/>
    <property type="match status" value="1"/>
</dbReference>
<dbReference type="Pfam" id="PF01037">
    <property type="entry name" value="AsnC_trans_reg"/>
    <property type="match status" value="1"/>
</dbReference>
<dbReference type="GO" id="GO:0043565">
    <property type="term" value="F:sequence-specific DNA binding"/>
    <property type="evidence" value="ECO:0007669"/>
    <property type="project" value="TreeGrafter"/>
</dbReference>
<dbReference type="InterPro" id="IPR019887">
    <property type="entry name" value="Tscrpt_reg_AsnC/Lrp_C"/>
</dbReference>
<dbReference type="Pfam" id="PF13404">
    <property type="entry name" value="HTH_AsnC-type"/>
    <property type="match status" value="1"/>
</dbReference>
<organism evidence="3 4">
    <name type="scientific">Rhodococcus opacus</name>
    <name type="common">Nocardia opaca</name>
    <dbReference type="NCBI Taxonomy" id="37919"/>
    <lineage>
        <taxon>Bacteria</taxon>
        <taxon>Bacillati</taxon>
        <taxon>Actinomycetota</taxon>
        <taxon>Actinomycetes</taxon>
        <taxon>Mycobacteriales</taxon>
        <taxon>Nocardiaceae</taxon>
        <taxon>Rhodococcus</taxon>
    </lineage>
</organism>
<dbReference type="InterPro" id="IPR036388">
    <property type="entry name" value="WH-like_DNA-bd_sf"/>
</dbReference>
<evidence type="ECO:0000313" key="3">
    <source>
        <dbReference type="EMBL" id="ANS31125.1"/>
    </source>
</evidence>
<dbReference type="SUPFAM" id="SSF46785">
    <property type="entry name" value="Winged helix' DNA-binding domain"/>
    <property type="match status" value="1"/>
</dbReference>
<dbReference type="EMBL" id="CP009111">
    <property type="protein sequence ID" value="ANS31125.1"/>
    <property type="molecule type" value="Genomic_DNA"/>
</dbReference>
<dbReference type="SUPFAM" id="SSF54909">
    <property type="entry name" value="Dimeric alpha+beta barrel"/>
    <property type="match status" value="2"/>
</dbReference>
<dbReference type="InterPro" id="IPR036390">
    <property type="entry name" value="WH_DNA-bd_sf"/>
</dbReference>
<name>A0A1B1KES5_RHOOP</name>
<dbReference type="GO" id="GO:0043200">
    <property type="term" value="P:response to amino acid"/>
    <property type="evidence" value="ECO:0007669"/>
    <property type="project" value="TreeGrafter"/>
</dbReference>
<sequence length="333" mass="36735">MLSDALSEEDLSLVHALQISPRASWTALGEVLQSSPAALAARWSRLRDAGLAWVTVHPMVRGPSTQMAFVEVDCLPTHRDAVVATLCRVPEILTIEVSARGRDLLLTVVTHDWFALSELVLTRLQVDGVLRHRTSLVTDIHLEASDWRLDALSRGQALAVGRIEPPAPTVPTSVSAVETALIDPLAHDGRLGFAELARLTQRNPATVRRQFARLAGSRIMKFRCEISQESSRWPISCTWFCRVRPDHVSETAGLLQSIPEMRGCFSTTGESNFMFIVWARSVKDLLRIEKKVAEAQPSLRFLDSAVAFATPKRIGWLLDRAGCTTGDVVVPAF</sequence>
<dbReference type="Gene3D" id="1.10.10.10">
    <property type="entry name" value="Winged helix-like DNA-binding domain superfamily/Winged helix DNA-binding domain"/>
    <property type="match status" value="1"/>
</dbReference>
<dbReference type="InterPro" id="IPR011008">
    <property type="entry name" value="Dimeric_a/b-barrel"/>
</dbReference>
<dbReference type="PANTHER" id="PTHR30154:SF34">
    <property type="entry name" value="TRANSCRIPTIONAL REGULATOR AZLB"/>
    <property type="match status" value="1"/>
</dbReference>
<protein>
    <submittedName>
        <fullName evidence="3">AsnC family transcriptional regulator</fullName>
    </submittedName>
</protein>
<dbReference type="AlphaFoldDB" id="A0A1B1KES5"/>
<proteinExistence type="predicted"/>
<reference evidence="3 4" key="1">
    <citation type="submission" date="2014-07" db="EMBL/GenBank/DDBJ databases">
        <authorList>
            <person name="Zhang J.E."/>
            <person name="Yang H."/>
            <person name="Guo J."/>
            <person name="Deng Z."/>
            <person name="Luo H."/>
            <person name="Luo M."/>
            <person name="Zhao B."/>
        </authorList>
    </citation>
    <scope>NUCLEOTIDE SEQUENCE [LARGE SCALE GENOMIC DNA]</scope>
    <source>
        <strain evidence="3 4">1CP</strain>
    </source>
</reference>
<dbReference type="Proteomes" id="UP000186108">
    <property type="component" value="Chromosome"/>
</dbReference>
<dbReference type="InterPro" id="IPR000485">
    <property type="entry name" value="AsnC-type_HTH_dom"/>
</dbReference>
<evidence type="ECO:0000313" key="4">
    <source>
        <dbReference type="Proteomes" id="UP000186108"/>
    </source>
</evidence>
<dbReference type="PATRIC" id="fig|37919.13.peg.6808"/>
<evidence type="ECO:0000259" key="2">
    <source>
        <dbReference type="Pfam" id="PF13404"/>
    </source>
</evidence>
<evidence type="ECO:0000259" key="1">
    <source>
        <dbReference type="Pfam" id="PF01037"/>
    </source>
</evidence>
<gene>
    <name evidence="3" type="ORF">R1CP_32510</name>
</gene>
<accession>A0A1B1KES5</accession>
<feature type="domain" description="HTH asnC-type" evidence="2">
    <location>
        <begin position="10"/>
        <end position="47"/>
    </location>
</feature>
<feature type="domain" description="Transcription regulator AsnC/Lrp ligand binding" evidence="1">
    <location>
        <begin position="243"/>
        <end position="302"/>
    </location>
</feature>
<dbReference type="Gene3D" id="3.30.70.920">
    <property type="match status" value="2"/>
</dbReference>